<evidence type="ECO:0000256" key="4">
    <source>
        <dbReference type="ARBA" id="ARBA00022525"/>
    </source>
</evidence>
<evidence type="ECO:0000256" key="6">
    <source>
        <dbReference type="ARBA" id="ARBA00022687"/>
    </source>
</evidence>
<dbReference type="AlphaFoldDB" id="A0AAW0U9W2"/>
<keyword evidence="10" id="KW-0732">Signal</keyword>
<organism evidence="11 12">
    <name type="scientific">Scylla paramamosain</name>
    <name type="common">Mud crab</name>
    <dbReference type="NCBI Taxonomy" id="85552"/>
    <lineage>
        <taxon>Eukaryota</taxon>
        <taxon>Metazoa</taxon>
        <taxon>Ecdysozoa</taxon>
        <taxon>Arthropoda</taxon>
        <taxon>Crustacea</taxon>
        <taxon>Multicrustacea</taxon>
        <taxon>Malacostraca</taxon>
        <taxon>Eumalacostraca</taxon>
        <taxon>Eucarida</taxon>
        <taxon>Decapoda</taxon>
        <taxon>Pleocyemata</taxon>
        <taxon>Brachyura</taxon>
        <taxon>Eubrachyura</taxon>
        <taxon>Portunoidea</taxon>
        <taxon>Portunidae</taxon>
        <taxon>Portuninae</taxon>
        <taxon>Scylla</taxon>
    </lineage>
</organism>
<dbReference type="SMART" id="SM00097">
    <property type="entry name" value="WNT1"/>
    <property type="match status" value="1"/>
</dbReference>
<evidence type="ECO:0000256" key="10">
    <source>
        <dbReference type="SAM" id="SignalP"/>
    </source>
</evidence>
<feature type="chain" id="PRO_5043508564" description="Protein Wnt" evidence="10">
    <location>
        <begin position="25"/>
        <end position="423"/>
    </location>
</feature>
<evidence type="ECO:0000256" key="1">
    <source>
        <dbReference type="ARBA" id="ARBA00004498"/>
    </source>
</evidence>
<comment type="function">
    <text evidence="8">Ligand for members of the frizzled family of seven transmembrane receptors.</text>
</comment>
<dbReference type="GO" id="GO:0045165">
    <property type="term" value="P:cell fate commitment"/>
    <property type="evidence" value="ECO:0007669"/>
    <property type="project" value="TreeGrafter"/>
</dbReference>
<dbReference type="GO" id="GO:0030182">
    <property type="term" value="P:neuron differentiation"/>
    <property type="evidence" value="ECO:0007669"/>
    <property type="project" value="TreeGrafter"/>
</dbReference>
<comment type="similarity">
    <text evidence="2 8">Belongs to the Wnt family.</text>
</comment>
<dbReference type="PRINTS" id="PR01349">
    <property type="entry name" value="WNTPROTEIN"/>
</dbReference>
<keyword evidence="6 8" id="KW-0879">Wnt signaling pathway</keyword>
<reference evidence="11 12" key="1">
    <citation type="submission" date="2023-03" db="EMBL/GenBank/DDBJ databases">
        <title>High-quality genome of Scylla paramamosain provides insights in environmental adaptation.</title>
        <authorList>
            <person name="Zhang L."/>
        </authorList>
    </citation>
    <scope>NUCLEOTIDE SEQUENCE [LARGE SCALE GENOMIC DNA]</scope>
    <source>
        <strain evidence="11">LZ_2023a</strain>
        <tissue evidence="11">Muscle</tissue>
    </source>
</reference>
<gene>
    <name evidence="11" type="ORF">O3P69_005088</name>
</gene>
<keyword evidence="3 8" id="KW-0217">Developmental protein</keyword>
<dbReference type="InterPro" id="IPR005817">
    <property type="entry name" value="Wnt"/>
</dbReference>
<dbReference type="Pfam" id="PF00110">
    <property type="entry name" value="wnt"/>
    <property type="match status" value="1"/>
</dbReference>
<evidence type="ECO:0000256" key="8">
    <source>
        <dbReference type="RuleBase" id="RU003500"/>
    </source>
</evidence>
<dbReference type="EMBL" id="JARAKH010000015">
    <property type="protein sequence ID" value="KAK8396868.1"/>
    <property type="molecule type" value="Genomic_DNA"/>
</dbReference>
<feature type="signal peptide" evidence="10">
    <location>
        <begin position="1"/>
        <end position="24"/>
    </location>
</feature>
<sequence>MRPFCFIVAVSHLLHCLAPHACHAFCGISSRRKVDQTLLTSTRSASNFSMDLRTKCEYAGVHGAARRACLRSREMAGVLLEAAWMGVTHCQHLMLHERWNCSLGRSRRRIMKQAFPETAFLQALSAASVTQVVSRSCAQGHLTRCSCDNTASATPADSRRAWRWGGCGDNVRYGQKLAERFFIGKRKDGRKKEGQTSAELKAAVSQEYSRSRDFKSQIDVHNACVGIKTVASAAKKTCKCHGPSGSCVMKTCWIQLPAFIASGETLKSLYQRSSLGRTINEAQITNRASRPRYPRTSGDRRLKGRGGGTRRSGRQRSIRNNILKVSSERCVSQRGGKGWGVLGDPSQLVYLDASPNFCYKNKYGPGTRGRSCEKGQSCSDVCCGRGYDTSVAEVTEPCKCRVVWCCEVKCLNCTRVAELYTCK</sequence>
<keyword evidence="5" id="KW-0272">Extracellular matrix</keyword>
<keyword evidence="7" id="KW-1015">Disulfide bond</keyword>
<evidence type="ECO:0000313" key="11">
    <source>
        <dbReference type="EMBL" id="KAK8396868.1"/>
    </source>
</evidence>
<dbReference type="GO" id="GO:0060070">
    <property type="term" value="P:canonical Wnt signaling pathway"/>
    <property type="evidence" value="ECO:0007669"/>
    <property type="project" value="TreeGrafter"/>
</dbReference>
<evidence type="ECO:0000256" key="2">
    <source>
        <dbReference type="ARBA" id="ARBA00005683"/>
    </source>
</evidence>
<evidence type="ECO:0000256" key="7">
    <source>
        <dbReference type="ARBA" id="ARBA00023157"/>
    </source>
</evidence>
<dbReference type="GO" id="GO:0005615">
    <property type="term" value="C:extracellular space"/>
    <property type="evidence" value="ECO:0007669"/>
    <property type="project" value="TreeGrafter"/>
</dbReference>
<keyword evidence="12" id="KW-1185">Reference proteome</keyword>
<dbReference type="GO" id="GO:0005125">
    <property type="term" value="F:cytokine activity"/>
    <property type="evidence" value="ECO:0007669"/>
    <property type="project" value="TreeGrafter"/>
</dbReference>
<comment type="caution">
    <text evidence="11">The sequence shown here is derived from an EMBL/GenBank/DDBJ whole genome shotgun (WGS) entry which is preliminary data.</text>
</comment>
<evidence type="ECO:0000256" key="5">
    <source>
        <dbReference type="ARBA" id="ARBA00022530"/>
    </source>
</evidence>
<dbReference type="PANTHER" id="PTHR12027">
    <property type="entry name" value="WNT RELATED"/>
    <property type="match status" value="1"/>
</dbReference>
<proteinExistence type="inferred from homology"/>
<dbReference type="Gene3D" id="3.30.2460.20">
    <property type="match status" value="1"/>
</dbReference>
<evidence type="ECO:0000313" key="12">
    <source>
        <dbReference type="Proteomes" id="UP001487740"/>
    </source>
</evidence>
<accession>A0AAW0U9W2</accession>
<dbReference type="GO" id="GO:0005109">
    <property type="term" value="F:frizzled binding"/>
    <property type="evidence" value="ECO:0007669"/>
    <property type="project" value="TreeGrafter"/>
</dbReference>
<evidence type="ECO:0000256" key="9">
    <source>
        <dbReference type="SAM" id="MobiDB-lite"/>
    </source>
</evidence>
<evidence type="ECO:0000256" key="3">
    <source>
        <dbReference type="ARBA" id="ARBA00022473"/>
    </source>
</evidence>
<name>A0AAW0U9W2_SCYPA</name>
<comment type="subcellular location">
    <subcellularLocation>
        <location evidence="1 8">Secreted</location>
        <location evidence="1 8">Extracellular space</location>
        <location evidence="1 8">Extracellular matrix</location>
    </subcellularLocation>
</comment>
<protein>
    <recommendedName>
        <fullName evidence="8">Protein Wnt</fullName>
    </recommendedName>
</protein>
<feature type="region of interest" description="Disordered" evidence="9">
    <location>
        <begin position="287"/>
        <end position="315"/>
    </location>
</feature>
<dbReference type="PANTHER" id="PTHR12027:SF97">
    <property type="entry name" value="PROTEIN WNT-4"/>
    <property type="match status" value="1"/>
</dbReference>
<keyword evidence="4" id="KW-0964">Secreted</keyword>
<dbReference type="InterPro" id="IPR043158">
    <property type="entry name" value="Wnt_C"/>
</dbReference>
<dbReference type="Proteomes" id="UP001487740">
    <property type="component" value="Unassembled WGS sequence"/>
</dbReference>